<feature type="region of interest" description="Disordered" evidence="2">
    <location>
        <begin position="1"/>
        <end position="25"/>
    </location>
</feature>
<evidence type="ECO:0000256" key="2">
    <source>
        <dbReference type="SAM" id="MobiDB-lite"/>
    </source>
</evidence>
<name>A0A6J4QXB0_9ACTN</name>
<dbReference type="InterPro" id="IPR003746">
    <property type="entry name" value="DUF167"/>
</dbReference>
<dbReference type="EMBL" id="CADCUW010000690">
    <property type="protein sequence ID" value="CAA9456336.1"/>
    <property type="molecule type" value="Genomic_DNA"/>
</dbReference>
<evidence type="ECO:0000256" key="1">
    <source>
        <dbReference type="ARBA" id="ARBA00010364"/>
    </source>
</evidence>
<evidence type="ECO:0000313" key="3">
    <source>
        <dbReference type="EMBL" id="CAA9456336.1"/>
    </source>
</evidence>
<proteinExistence type="inferred from homology"/>
<dbReference type="SUPFAM" id="SSF69786">
    <property type="entry name" value="YggU-like"/>
    <property type="match status" value="1"/>
</dbReference>
<dbReference type="InterPro" id="IPR036591">
    <property type="entry name" value="YggU-like_sf"/>
</dbReference>
<comment type="similarity">
    <text evidence="1">Belongs to the UPF0235 family.</text>
</comment>
<dbReference type="Gene3D" id="3.30.1200.10">
    <property type="entry name" value="YggU-like"/>
    <property type="match status" value="1"/>
</dbReference>
<accession>A0A6J4QXB0</accession>
<reference evidence="3" key="1">
    <citation type="submission" date="2020-02" db="EMBL/GenBank/DDBJ databases">
        <authorList>
            <person name="Meier V. D."/>
        </authorList>
    </citation>
    <scope>NUCLEOTIDE SEQUENCE</scope>
    <source>
        <strain evidence="3">AVDCRST_MAG01</strain>
    </source>
</reference>
<evidence type="ECO:0008006" key="4">
    <source>
        <dbReference type="Google" id="ProtNLM"/>
    </source>
</evidence>
<organism evidence="3">
    <name type="scientific">uncultured Rubrobacteraceae bacterium</name>
    <dbReference type="NCBI Taxonomy" id="349277"/>
    <lineage>
        <taxon>Bacteria</taxon>
        <taxon>Bacillati</taxon>
        <taxon>Actinomycetota</taxon>
        <taxon>Rubrobacteria</taxon>
        <taxon>Rubrobacterales</taxon>
        <taxon>Rubrobacteraceae</taxon>
        <taxon>environmental samples</taxon>
    </lineage>
</organism>
<dbReference type="AlphaFoldDB" id="A0A6J4QXB0"/>
<dbReference type="Pfam" id="PF02594">
    <property type="entry name" value="DUF167"/>
    <property type="match status" value="1"/>
</dbReference>
<dbReference type="NCBIfam" id="TIGR00251">
    <property type="entry name" value="DUF167 family protein"/>
    <property type="match status" value="1"/>
</dbReference>
<feature type="non-terminal residue" evidence="3">
    <location>
        <position position="81"/>
    </location>
</feature>
<sequence length="81" mass="8572">MTSDPVVPKGDGALVRPRVSPGAKRTQLRGFHGDMALKLRVVAPPVDGEANAAIERFLAEKTGVPPSDVRDGVGAERVREV</sequence>
<dbReference type="SMART" id="SM01152">
    <property type="entry name" value="DUF167"/>
    <property type="match status" value="1"/>
</dbReference>
<protein>
    <recommendedName>
        <fullName evidence="4">DUF167 domain-containing protein</fullName>
    </recommendedName>
</protein>
<gene>
    <name evidence="3" type="ORF">AVDCRST_MAG01-01-5232</name>
</gene>